<comment type="caution">
    <text evidence="1">The sequence shown here is derived from an EMBL/GenBank/DDBJ whole genome shotgun (WGS) entry which is preliminary data.</text>
</comment>
<keyword evidence="2" id="KW-1185">Reference proteome</keyword>
<accession>A0A0C2R5T8</accession>
<protein>
    <recommendedName>
        <fullName evidence="3">YhfH family protein</fullName>
    </recommendedName>
</protein>
<dbReference type="OrthoDB" id="1122256at2"/>
<dbReference type="EMBL" id="JXRP01000017">
    <property type="protein sequence ID" value="KIL45620.1"/>
    <property type="molecule type" value="Genomic_DNA"/>
</dbReference>
<dbReference type="InterPro" id="IPR025432">
    <property type="entry name" value="YhfH-like"/>
</dbReference>
<dbReference type="Proteomes" id="UP000031938">
    <property type="component" value="Unassembled WGS sequence"/>
</dbReference>
<dbReference type="STRING" id="889306.KP78_19690"/>
<dbReference type="AlphaFoldDB" id="A0A0C2R5T8"/>
<reference evidence="1 2" key="1">
    <citation type="submission" date="2015-01" db="EMBL/GenBank/DDBJ databases">
        <title>Genome sequencing of Jeotgalibacillus soli.</title>
        <authorList>
            <person name="Goh K.M."/>
            <person name="Chan K.-G."/>
            <person name="Yaakop A.S."/>
            <person name="Ee R."/>
            <person name="Gan H.M."/>
            <person name="Chan C.S."/>
        </authorList>
    </citation>
    <scope>NUCLEOTIDE SEQUENCE [LARGE SCALE GENOMIC DNA]</scope>
    <source>
        <strain evidence="1 2">P9</strain>
    </source>
</reference>
<evidence type="ECO:0000313" key="2">
    <source>
        <dbReference type="Proteomes" id="UP000031938"/>
    </source>
</evidence>
<evidence type="ECO:0008006" key="3">
    <source>
        <dbReference type="Google" id="ProtNLM"/>
    </source>
</evidence>
<gene>
    <name evidence="1" type="ORF">KP78_19690</name>
</gene>
<dbReference type="Pfam" id="PF14149">
    <property type="entry name" value="YhfH"/>
    <property type="match status" value="1"/>
</dbReference>
<evidence type="ECO:0000313" key="1">
    <source>
        <dbReference type="EMBL" id="KIL45620.1"/>
    </source>
</evidence>
<proteinExistence type="predicted"/>
<name>A0A0C2R5T8_9BACL</name>
<dbReference type="PATRIC" id="fig|889306.3.peg.1988"/>
<organism evidence="1 2">
    <name type="scientific">Jeotgalibacillus soli</name>
    <dbReference type="NCBI Taxonomy" id="889306"/>
    <lineage>
        <taxon>Bacteria</taxon>
        <taxon>Bacillati</taxon>
        <taxon>Bacillota</taxon>
        <taxon>Bacilli</taxon>
        <taxon>Bacillales</taxon>
        <taxon>Caryophanaceae</taxon>
        <taxon>Jeotgalibacillus</taxon>
    </lineage>
</organism>
<sequence>MLENVMEFYRNIPPKQCASCGDKMEEQAEAYSTVCDKCSSSI</sequence>